<gene>
    <name evidence="2" type="ORF">JW322_14695</name>
</gene>
<feature type="region of interest" description="Disordered" evidence="1">
    <location>
        <begin position="376"/>
        <end position="401"/>
    </location>
</feature>
<protein>
    <submittedName>
        <fullName evidence="2">Uncharacterized protein</fullName>
    </submittedName>
</protein>
<reference evidence="2" key="1">
    <citation type="submission" date="2021-02" db="EMBL/GenBank/DDBJ databases">
        <title>Genome analysis of blister spot of apple pathogen from New York area.</title>
        <authorList>
            <person name="Kandel P."/>
            <person name="Hockett K.L."/>
            <person name="Santander R."/>
            <person name="Acimovic S."/>
        </authorList>
    </citation>
    <scope>NUCLEOTIDE SEQUENCE</scope>
    <source>
        <strain evidence="2">PSP1</strain>
    </source>
</reference>
<accession>A0AA43IV57</accession>
<evidence type="ECO:0000313" key="3">
    <source>
        <dbReference type="Proteomes" id="UP001162155"/>
    </source>
</evidence>
<evidence type="ECO:0000256" key="1">
    <source>
        <dbReference type="SAM" id="MobiDB-lite"/>
    </source>
</evidence>
<dbReference type="RefSeq" id="WP_135185838.1">
    <property type="nucleotide sequence ID" value="NZ_JAFFRY010000001.1"/>
</dbReference>
<dbReference type="Proteomes" id="UP001162155">
    <property type="component" value="Unassembled WGS sequence"/>
</dbReference>
<organism evidence="2 3">
    <name type="scientific">Pseudomonas syringae pv. papulans</name>
    <dbReference type="NCBI Taxonomy" id="83963"/>
    <lineage>
        <taxon>Bacteria</taxon>
        <taxon>Pseudomonadati</taxon>
        <taxon>Pseudomonadota</taxon>
        <taxon>Gammaproteobacteria</taxon>
        <taxon>Pseudomonadales</taxon>
        <taxon>Pseudomonadaceae</taxon>
        <taxon>Pseudomonas</taxon>
        <taxon>Pseudomonas syringae</taxon>
    </lineage>
</organism>
<sequence length="401" mass="44552">MITLIYSAADFSEAKLAANNIECDYTHIMEILARCLGYKSTLQCVDEGEEPLDYLIARLASAQAIVFNSSLGLERAREANEKPDELLAICLEGLEHVLNDATQWSNLRIYRSAEEFYAGQGAVDVTKVVADDQTLATKIGEGSDTGNHFVMGKPASRNLWDEDECLLEAEGVWASSQGENWLITCQLHYSKVGRVGFSFNEGVATCTALDEIDLFVETGQLDVTIPLPDGKIRRPSYALVIDSKTCAILGSSVVLDNDLNRLTRDVVNIAFKGPSILGTPLDYFVKKRIKIKLHGQARPGTKPLLQPHRPLEITFKSTPRQWGGVVERVVRNVTSRLTINNRDLEHLGQSSPVFSLEDLTHSLINSIAIYHNHVQPGTQQTPEERWGQYWGEPPSSRRGKM</sequence>
<name>A0AA43IV57_PSESX</name>
<dbReference type="EMBL" id="JAFFRZ010000001">
    <property type="protein sequence ID" value="MDH4622984.1"/>
    <property type="molecule type" value="Genomic_DNA"/>
</dbReference>
<comment type="caution">
    <text evidence="2">The sequence shown here is derived from an EMBL/GenBank/DDBJ whole genome shotgun (WGS) entry which is preliminary data.</text>
</comment>
<dbReference type="AlphaFoldDB" id="A0AA43IV57"/>
<proteinExistence type="predicted"/>
<evidence type="ECO:0000313" key="2">
    <source>
        <dbReference type="EMBL" id="MDH4622984.1"/>
    </source>
</evidence>